<gene>
    <name evidence="3" type="primary">ABSGL_05093.1 scaffold 6272</name>
</gene>
<reference evidence="3" key="1">
    <citation type="submission" date="2016-04" db="EMBL/GenBank/DDBJ databases">
        <authorList>
            <person name="Evans L.H."/>
            <person name="Alamgir A."/>
            <person name="Owens N."/>
            <person name="Weber N.D."/>
            <person name="Virtaneva K."/>
            <person name="Barbian K."/>
            <person name="Babar A."/>
            <person name="Rosenke K."/>
        </authorList>
    </citation>
    <scope>NUCLEOTIDE SEQUENCE [LARGE SCALE GENOMIC DNA]</scope>
    <source>
        <strain evidence="3">CBS 101.48</strain>
    </source>
</reference>
<feature type="compositionally biased region" description="Acidic residues" evidence="1">
    <location>
        <begin position="106"/>
        <end position="126"/>
    </location>
</feature>
<evidence type="ECO:0000259" key="2">
    <source>
        <dbReference type="PROSITE" id="PS50280"/>
    </source>
</evidence>
<dbReference type="PROSITE" id="PS50280">
    <property type="entry name" value="SET"/>
    <property type="match status" value="1"/>
</dbReference>
<dbReference type="Gene3D" id="2.170.270.10">
    <property type="entry name" value="SET domain"/>
    <property type="match status" value="1"/>
</dbReference>
<sequence length="627" mass="70722">MLNSEYDLGTVVNRNQFTETVELKECELVGRSLVARRPISCGDPVLVETPLLQYYLEPNCRSSLSPFYSKKLWKHIKDIVNSEDPSIEQHTELQQQHPSPAHSDNDSDYDSDYDNDSDDDDSDEEPATPTSSFIPGVPAAMLAYLQIDPPPAAPVTQSRHFKRAEPTFFDFFYHPALDMDHDTVRLIYQASKRVVSELAVYHHVDPEELCRFVLKIYGNAHTVALDRKANARSKVTLTHSKKHHRRQTVYAHRRHQDDEQGGSWASSPSGPRPSIALMLWGSKFAHACSPNLLLQYDPPSNTMMFVATRDIAQGTVLTFSYLPEDESLGGLVCGTTQGRRAKLQQFKFFDCACDRCQARDLCRGDAPCPDCGNSTWYQGSTRTWTCDACHATDAPLFVRPETTKGEAHVERMVTALATKVRTDPSVVHMMETYLNNLIQQHDDIPAIPHHHWTYGYIQGLLAIYHLDLFPRTFGKGLASQLGLTETGLNEARWYLLDFLHEQLWASNPVPVFFAAWHVLDPLMAVVMEGTEEKQYLIPVKKAKPDHTSDDDSDDSDDDAPPVMLDPLVIALPDAWASPVCAIVEIVASQWIPVIKQIFAAKESVVVDDMVQRIERWHQRVEKAKALV</sequence>
<dbReference type="InterPro" id="IPR046341">
    <property type="entry name" value="SET_dom_sf"/>
</dbReference>
<dbReference type="InterPro" id="IPR050869">
    <property type="entry name" value="H3K4_H4K5_MeTrfase"/>
</dbReference>
<evidence type="ECO:0000313" key="3">
    <source>
        <dbReference type="EMBL" id="SAL99479.1"/>
    </source>
</evidence>
<accession>A0A168MZ02</accession>
<dbReference type="InterPro" id="IPR001214">
    <property type="entry name" value="SET_dom"/>
</dbReference>
<dbReference type="CDD" id="cd20071">
    <property type="entry name" value="SET_SMYD"/>
    <property type="match status" value="1"/>
</dbReference>
<name>A0A168MZ02_ABSGL</name>
<feature type="region of interest" description="Disordered" evidence="1">
    <location>
        <begin position="236"/>
        <end position="270"/>
    </location>
</feature>
<dbReference type="Pfam" id="PF00856">
    <property type="entry name" value="SET"/>
    <property type="match status" value="1"/>
</dbReference>
<feature type="compositionally biased region" description="Basic residues" evidence="1">
    <location>
        <begin position="239"/>
        <end position="254"/>
    </location>
</feature>
<dbReference type="GO" id="GO:0005634">
    <property type="term" value="C:nucleus"/>
    <property type="evidence" value="ECO:0007669"/>
    <property type="project" value="TreeGrafter"/>
</dbReference>
<dbReference type="OrthoDB" id="265717at2759"/>
<dbReference type="InParanoid" id="A0A168MZ02"/>
<dbReference type="EMBL" id="LT552697">
    <property type="protein sequence ID" value="SAL99479.1"/>
    <property type="molecule type" value="Genomic_DNA"/>
</dbReference>
<keyword evidence="4" id="KW-1185">Reference proteome</keyword>
<dbReference type="PANTHER" id="PTHR12197">
    <property type="entry name" value="HISTONE-LYSINE N-METHYLTRANSFERASE SMYD"/>
    <property type="match status" value="1"/>
</dbReference>
<feature type="region of interest" description="Disordered" evidence="1">
    <location>
        <begin position="86"/>
        <end position="133"/>
    </location>
</feature>
<proteinExistence type="predicted"/>
<dbReference type="PANTHER" id="PTHR12197:SF251">
    <property type="entry name" value="EG:BACR7C10.4 PROTEIN"/>
    <property type="match status" value="1"/>
</dbReference>
<dbReference type="Proteomes" id="UP000078561">
    <property type="component" value="Unassembled WGS sequence"/>
</dbReference>
<dbReference type="AlphaFoldDB" id="A0A168MZ02"/>
<feature type="region of interest" description="Disordered" evidence="1">
    <location>
        <begin position="538"/>
        <end position="558"/>
    </location>
</feature>
<dbReference type="OMA" id="CRFVLKI"/>
<protein>
    <recommendedName>
        <fullName evidence="2">SET domain-containing protein</fullName>
    </recommendedName>
</protein>
<evidence type="ECO:0000256" key="1">
    <source>
        <dbReference type="SAM" id="MobiDB-lite"/>
    </source>
</evidence>
<evidence type="ECO:0000313" key="4">
    <source>
        <dbReference type="Proteomes" id="UP000078561"/>
    </source>
</evidence>
<feature type="domain" description="SET" evidence="2">
    <location>
        <begin position="19"/>
        <end position="322"/>
    </location>
</feature>
<dbReference type="SUPFAM" id="SSF82199">
    <property type="entry name" value="SET domain"/>
    <property type="match status" value="1"/>
</dbReference>
<dbReference type="STRING" id="4829.A0A168MZ02"/>
<organism evidence="3">
    <name type="scientific">Absidia glauca</name>
    <name type="common">Pin mould</name>
    <dbReference type="NCBI Taxonomy" id="4829"/>
    <lineage>
        <taxon>Eukaryota</taxon>
        <taxon>Fungi</taxon>
        <taxon>Fungi incertae sedis</taxon>
        <taxon>Mucoromycota</taxon>
        <taxon>Mucoromycotina</taxon>
        <taxon>Mucoromycetes</taxon>
        <taxon>Mucorales</taxon>
        <taxon>Cunninghamellaceae</taxon>
        <taxon>Absidia</taxon>
    </lineage>
</organism>